<keyword evidence="1" id="KW-0472">Membrane</keyword>
<organism evidence="2">
    <name type="scientific">Lepeophtheirus salmonis</name>
    <name type="common">Salmon louse</name>
    <name type="synonym">Caligus salmonis</name>
    <dbReference type="NCBI Taxonomy" id="72036"/>
    <lineage>
        <taxon>Eukaryota</taxon>
        <taxon>Metazoa</taxon>
        <taxon>Ecdysozoa</taxon>
        <taxon>Arthropoda</taxon>
        <taxon>Crustacea</taxon>
        <taxon>Multicrustacea</taxon>
        <taxon>Hexanauplia</taxon>
        <taxon>Copepoda</taxon>
        <taxon>Siphonostomatoida</taxon>
        <taxon>Caligidae</taxon>
        <taxon>Lepeophtheirus</taxon>
    </lineage>
</organism>
<keyword evidence="1" id="KW-1133">Transmembrane helix</keyword>
<evidence type="ECO:0000256" key="1">
    <source>
        <dbReference type="SAM" id="Phobius"/>
    </source>
</evidence>
<protein>
    <submittedName>
        <fullName evidence="2">Uncharacterized protein</fullName>
    </submittedName>
</protein>
<evidence type="ECO:0000313" key="2">
    <source>
        <dbReference type="EMBL" id="CDW32713.1"/>
    </source>
</evidence>
<proteinExistence type="predicted"/>
<keyword evidence="1" id="KW-0812">Transmembrane</keyword>
<reference evidence="2" key="1">
    <citation type="submission" date="2014-05" db="EMBL/GenBank/DDBJ databases">
        <authorList>
            <person name="Chronopoulou M."/>
        </authorList>
    </citation>
    <scope>NUCLEOTIDE SEQUENCE</scope>
    <source>
        <tissue evidence="2">Whole organism</tissue>
    </source>
</reference>
<sequence>MRVKTLLLSGVFLFGTTNGNIINQLMAKISYGISRFLLLLFFYIYLIGMV</sequence>
<accession>A0A0K2U3C7</accession>
<feature type="transmembrane region" description="Helical" evidence="1">
    <location>
        <begin position="29"/>
        <end position="48"/>
    </location>
</feature>
<dbReference type="EMBL" id="HACA01015352">
    <property type="protein sequence ID" value="CDW32713.1"/>
    <property type="molecule type" value="Transcribed_RNA"/>
</dbReference>
<dbReference type="AlphaFoldDB" id="A0A0K2U3C7"/>
<name>A0A0K2U3C7_LEPSM</name>